<dbReference type="GO" id="GO:0036218">
    <property type="term" value="F:dTTP diphosphatase activity"/>
    <property type="evidence" value="ECO:0007669"/>
    <property type="project" value="RHEA"/>
</dbReference>
<evidence type="ECO:0000313" key="4">
    <source>
        <dbReference type="EMBL" id="SHE71513.1"/>
    </source>
</evidence>
<dbReference type="PANTHER" id="PTHR43213">
    <property type="entry name" value="BIFUNCTIONAL DTTP/UTP PYROPHOSPHATASE/METHYLTRANSFERASE PROTEIN-RELATED"/>
    <property type="match status" value="1"/>
</dbReference>
<dbReference type="Gene3D" id="3.90.950.10">
    <property type="match status" value="1"/>
</dbReference>
<keyword evidence="5" id="KW-1185">Reference proteome</keyword>
<dbReference type="RefSeq" id="WP_072864056.1">
    <property type="nucleotide sequence ID" value="NZ_FQUI01000012.1"/>
</dbReference>
<evidence type="ECO:0000256" key="1">
    <source>
        <dbReference type="ARBA" id="ARBA00001968"/>
    </source>
</evidence>
<dbReference type="STRING" id="1122195.SAMN02745164_00995"/>
<feature type="active site" description="Proton acceptor" evidence="3">
    <location>
        <position position="66"/>
    </location>
</feature>
<dbReference type="GO" id="GO:0009117">
    <property type="term" value="P:nucleotide metabolic process"/>
    <property type="evidence" value="ECO:0007669"/>
    <property type="project" value="UniProtKB-KW"/>
</dbReference>
<protein>
    <recommendedName>
        <fullName evidence="3">dTTP/UTP pyrophosphatase</fullName>
        <shortName evidence="3">dTTPase/UTPase</shortName>
        <ecNumber evidence="3">3.6.1.9</ecNumber>
    </recommendedName>
    <alternativeName>
        <fullName evidence="3">Nucleoside triphosphate pyrophosphatase</fullName>
    </alternativeName>
    <alternativeName>
        <fullName evidence="3">Nucleotide pyrophosphatase</fullName>
        <shortName evidence="3">Nucleotide PPase</shortName>
    </alternativeName>
</protein>
<feature type="site" description="Important for substrate specificity" evidence="3">
    <location>
        <position position="67"/>
    </location>
</feature>
<keyword evidence="3" id="KW-0546">Nucleotide metabolism</keyword>
<keyword evidence="2 3" id="KW-0378">Hydrolase</keyword>
<feature type="site" description="Important for substrate specificity" evidence="3">
    <location>
        <position position="11"/>
    </location>
</feature>
<dbReference type="Proteomes" id="UP000184334">
    <property type="component" value="Unassembled WGS sequence"/>
</dbReference>
<dbReference type="PIRSF" id="PIRSF006305">
    <property type="entry name" value="Maf"/>
    <property type="match status" value="1"/>
</dbReference>
<dbReference type="InterPro" id="IPR003697">
    <property type="entry name" value="Maf-like"/>
</dbReference>
<comment type="catalytic activity">
    <reaction evidence="3">
        <text>dTTP + H2O = dTMP + diphosphate + H(+)</text>
        <dbReference type="Rhea" id="RHEA:28534"/>
        <dbReference type="ChEBI" id="CHEBI:15377"/>
        <dbReference type="ChEBI" id="CHEBI:15378"/>
        <dbReference type="ChEBI" id="CHEBI:33019"/>
        <dbReference type="ChEBI" id="CHEBI:37568"/>
        <dbReference type="ChEBI" id="CHEBI:63528"/>
        <dbReference type="EC" id="3.6.1.9"/>
    </reaction>
</comment>
<evidence type="ECO:0000313" key="5">
    <source>
        <dbReference type="Proteomes" id="UP000184334"/>
    </source>
</evidence>
<dbReference type="EC" id="3.6.1.9" evidence="3"/>
<comment type="catalytic activity">
    <reaction evidence="3">
        <text>UTP + H2O = UMP + diphosphate + H(+)</text>
        <dbReference type="Rhea" id="RHEA:29395"/>
        <dbReference type="ChEBI" id="CHEBI:15377"/>
        <dbReference type="ChEBI" id="CHEBI:15378"/>
        <dbReference type="ChEBI" id="CHEBI:33019"/>
        <dbReference type="ChEBI" id="CHEBI:46398"/>
        <dbReference type="ChEBI" id="CHEBI:57865"/>
        <dbReference type="EC" id="3.6.1.9"/>
    </reaction>
</comment>
<dbReference type="GO" id="GO:0005737">
    <property type="term" value="C:cytoplasm"/>
    <property type="evidence" value="ECO:0007669"/>
    <property type="project" value="UniProtKB-SubCell"/>
</dbReference>
<dbReference type="HAMAP" id="MF_00528">
    <property type="entry name" value="Maf"/>
    <property type="match status" value="1"/>
</dbReference>
<dbReference type="GO" id="GO:0036221">
    <property type="term" value="F:UTP diphosphatase activity"/>
    <property type="evidence" value="ECO:0007669"/>
    <property type="project" value="RHEA"/>
</dbReference>
<sequence>MKIILGSNSPRRKEILSKIGLSFDIRVSTAKEYSEKVNPVDYAKELSLKKSKDIEIFEDELLITADTIVAFENEILGKPKNEIEAFNMLKKLSGKKHVVITGITFRTLKEIYTIDDTTEVYFHELSDEIIKYYIKNYKPLDKAGSYGIQDFGGTFIEKINGDYYNVMGLPLNKVFWYLYKKGVFNG</sequence>
<dbReference type="InterPro" id="IPR029001">
    <property type="entry name" value="ITPase-like_fam"/>
</dbReference>
<comment type="function">
    <text evidence="3">Nucleoside triphosphate pyrophosphatase that hydrolyzes dTTP and UTP. May have a dual role in cell division arrest and in preventing the incorporation of modified nucleotides into cellular nucleic acids.</text>
</comment>
<comment type="cofactor">
    <cofactor evidence="1 3">
        <name>a divalent metal cation</name>
        <dbReference type="ChEBI" id="CHEBI:60240"/>
    </cofactor>
</comment>
<dbReference type="Pfam" id="PF02545">
    <property type="entry name" value="Maf"/>
    <property type="match status" value="1"/>
</dbReference>
<keyword evidence="3" id="KW-0963">Cytoplasm</keyword>
<gene>
    <name evidence="4" type="ORF">SAMN02745164_00995</name>
</gene>
<dbReference type="SUPFAM" id="SSF52972">
    <property type="entry name" value="ITPase-like"/>
    <property type="match status" value="1"/>
</dbReference>
<comment type="caution">
    <text evidence="4">The sequence shown here is derived from an EMBL/GenBank/DDBJ whole genome shotgun (WGS) entry which is preliminary data.</text>
</comment>
<comment type="similarity">
    <text evidence="3">Belongs to the Maf family. YhdE subfamily.</text>
</comment>
<accession>A0A1M4VRQ1</accession>
<dbReference type="PANTHER" id="PTHR43213:SF5">
    <property type="entry name" value="BIFUNCTIONAL DTTP_UTP PYROPHOSPHATASE_METHYLTRANSFERASE PROTEIN-RELATED"/>
    <property type="match status" value="1"/>
</dbReference>
<proteinExistence type="inferred from homology"/>
<comment type="caution">
    <text evidence="3">Lacks conserved residue(s) required for the propagation of feature annotation.</text>
</comment>
<evidence type="ECO:0000256" key="3">
    <source>
        <dbReference type="HAMAP-Rule" id="MF_00528"/>
    </source>
</evidence>
<comment type="subcellular location">
    <subcellularLocation>
        <location evidence="3">Cytoplasm</location>
    </subcellularLocation>
</comment>
<organism evidence="4 5">
    <name type="scientific">Marinitoga hydrogenitolerans (strain DSM 16785 / JCM 12826 / AT1271)</name>
    <dbReference type="NCBI Taxonomy" id="1122195"/>
    <lineage>
        <taxon>Bacteria</taxon>
        <taxon>Thermotogati</taxon>
        <taxon>Thermotogota</taxon>
        <taxon>Thermotogae</taxon>
        <taxon>Petrotogales</taxon>
        <taxon>Petrotogaceae</taxon>
        <taxon>Marinitoga</taxon>
    </lineage>
</organism>
<dbReference type="AlphaFoldDB" id="A0A1M4VRQ1"/>
<name>A0A1M4VRQ1_MARH1</name>
<dbReference type="OrthoDB" id="9807767at2"/>
<dbReference type="CDD" id="cd00555">
    <property type="entry name" value="Maf"/>
    <property type="match status" value="1"/>
</dbReference>
<reference evidence="4" key="1">
    <citation type="submission" date="2016-11" db="EMBL/GenBank/DDBJ databases">
        <authorList>
            <person name="Varghese N."/>
            <person name="Submissions S."/>
        </authorList>
    </citation>
    <scope>NUCLEOTIDE SEQUENCE [LARGE SCALE GENOMIC DNA]</scope>
    <source>
        <strain evidence="4">DSM 16785</strain>
    </source>
</reference>
<dbReference type="NCBIfam" id="TIGR00172">
    <property type="entry name" value="maf"/>
    <property type="match status" value="1"/>
</dbReference>
<evidence type="ECO:0000256" key="2">
    <source>
        <dbReference type="ARBA" id="ARBA00022801"/>
    </source>
</evidence>
<feature type="site" description="Important for substrate specificity" evidence="3">
    <location>
        <position position="149"/>
    </location>
</feature>
<dbReference type="EMBL" id="FQUI01000012">
    <property type="protein sequence ID" value="SHE71513.1"/>
    <property type="molecule type" value="Genomic_DNA"/>
</dbReference>